<dbReference type="GO" id="GO:0003723">
    <property type="term" value="F:RNA binding"/>
    <property type="evidence" value="ECO:0007669"/>
    <property type="project" value="UniProtKB-KW"/>
</dbReference>
<evidence type="ECO:0000313" key="4">
    <source>
        <dbReference type="EMBL" id="KAF4509984.1"/>
    </source>
</evidence>
<dbReference type="SUPFAM" id="SSF53098">
    <property type="entry name" value="Ribonuclease H-like"/>
    <property type="match status" value="1"/>
</dbReference>
<dbReference type="InterPro" id="IPR012337">
    <property type="entry name" value="RNaseH-like_sf"/>
</dbReference>
<dbReference type="AlphaFoldDB" id="A0A8H4PT39"/>
<proteinExistence type="predicted"/>
<evidence type="ECO:0000259" key="3">
    <source>
        <dbReference type="PROSITE" id="PS50994"/>
    </source>
</evidence>
<feature type="region of interest" description="Disordered" evidence="2">
    <location>
        <begin position="50"/>
        <end position="82"/>
    </location>
</feature>
<feature type="compositionally biased region" description="Basic and acidic residues" evidence="2">
    <location>
        <begin position="50"/>
        <end position="74"/>
    </location>
</feature>
<dbReference type="PANTHER" id="PTHR37984:SF5">
    <property type="entry name" value="PROTEIN NYNRIN-LIKE"/>
    <property type="match status" value="1"/>
</dbReference>
<dbReference type="Gene3D" id="3.30.420.10">
    <property type="entry name" value="Ribonuclease H-like superfamily/Ribonuclease H"/>
    <property type="match status" value="1"/>
</dbReference>
<dbReference type="GO" id="GO:0015074">
    <property type="term" value="P:DNA integration"/>
    <property type="evidence" value="ECO:0007669"/>
    <property type="project" value="InterPro"/>
</dbReference>
<dbReference type="Proteomes" id="UP000557566">
    <property type="component" value="Unassembled WGS sequence"/>
</dbReference>
<dbReference type="PANTHER" id="PTHR37984">
    <property type="entry name" value="PROTEIN CBG26694"/>
    <property type="match status" value="1"/>
</dbReference>
<evidence type="ECO:0000256" key="2">
    <source>
        <dbReference type="SAM" id="MobiDB-lite"/>
    </source>
</evidence>
<keyword evidence="5" id="KW-1185">Reference proteome</keyword>
<feature type="domain" description="Integrase catalytic" evidence="3">
    <location>
        <begin position="87"/>
        <end position="203"/>
    </location>
</feature>
<dbReference type="InterPro" id="IPR001584">
    <property type="entry name" value="Integrase_cat-core"/>
</dbReference>
<accession>A0A8H4PT39</accession>
<reference evidence="4 5" key="1">
    <citation type="journal article" date="2020" name="Genome Biol. Evol.">
        <title>A new high-quality draft genome assembly of the Chinese cordyceps Ophiocordyceps sinensis.</title>
        <authorList>
            <person name="Shu R."/>
            <person name="Zhang J."/>
            <person name="Meng Q."/>
            <person name="Zhang H."/>
            <person name="Zhou G."/>
            <person name="Li M."/>
            <person name="Wu P."/>
            <person name="Zhao Y."/>
            <person name="Chen C."/>
            <person name="Qin Q."/>
        </authorList>
    </citation>
    <scope>NUCLEOTIDE SEQUENCE [LARGE SCALE GENOMIC DNA]</scope>
    <source>
        <strain evidence="4 5">IOZ07</strain>
    </source>
</reference>
<sequence length="213" mass="23576">MIQSSSPPLVVLTDHSATKQICDKKTLVKATALAEIDKLCAQLDEQLVKAEDPREQSRHHAREPSLRAKRERQMPHSGHFRGKSGLVAKRSLSRLLLLADWGMPSTIISDRDRRFNAEIWRSLWKSFGTKIAMTTAYHPQADGLAERRNQTVETALRMAYIEGGVKPSTPTVLPHKAVIFALRFADYGGLNGSVAGHLAKVGQLTVDCTKGKI</sequence>
<dbReference type="InterPro" id="IPR050951">
    <property type="entry name" value="Retrovirus_Pol_polyprotein"/>
</dbReference>
<dbReference type="OrthoDB" id="4779840at2759"/>
<comment type="caution">
    <text evidence="4">The sequence shown here is derived from an EMBL/GenBank/DDBJ whole genome shotgun (WGS) entry which is preliminary data.</text>
</comment>
<keyword evidence="1" id="KW-0694">RNA-binding</keyword>
<evidence type="ECO:0000313" key="5">
    <source>
        <dbReference type="Proteomes" id="UP000557566"/>
    </source>
</evidence>
<dbReference type="PROSITE" id="PS50994">
    <property type="entry name" value="INTEGRASE"/>
    <property type="match status" value="1"/>
</dbReference>
<dbReference type="GO" id="GO:0005634">
    <property type="term" value="C:nucleus"/>
    <property type="evidence" value="ECO:0007669"/>
    <property type="project" value="UniProtKB-ARBA"/>
</dbReference>
<organism evidence="4 5">
    <name type="scientific">Ophiocordyceps sinensis</name>
    <dbReference type="NCBI Taxonomy" id="72228"/>
    <lineage>
        <taxon>Eukaryota</taxon>
        <taxon>Fungi</taxon>
        <taxon>Dikarya</taxon>
        <taxon>Ascomycota</taxon>
        <taxon>Pezizomycotina</taxon>
        <taxon>Sordariomycetes</taxon>
        <taxon>Hypocreomycetidae</taxon>
        <taxon>Hypocreales</taxon>
        <taxon>Ophiocordycipitaceae</taxon>
        <taxon>Ophiocordyceps</taxon>
    </lineage>
</organism>
<name>A0A8H4PT39_9HYPO</name>
<dbReference type="InterPro" id="IPR036397">
    <property type="entry name" value="RNaseH_sf"/>
</dbReference>
<evidence type="ECO:0000256" key="1">
    <source>
        <dbReference type="ARBA" id="ARBA00022884"/>
    </source>
</evidence>
<gene>
    <name evidence="4" type="ORF">G6O67_001914</name>
</gene>
<protein>
    <recommendedName>
        <fullName evidence="3">Integrase catalytic domain-containing protein</fullName>
    </recommendedName>
</protein>
<dbReference type="EMBL" id="JAAVMX010000003">
    <property type="protein sequence ID" value="KAF4509984.1"/>
    <property type="molecule type" value="Genomic_DNA"/>
</dbReference>